<keyword evidence="5 6" id="KW-0472">Membrane</keyword>
<evidence type="ECO:0000313" key="8">
    <source>
        <dbReference type="EnsemblMetazoa" id="XP_786453"/>
    </source>
</evidence>
<accession>A0A7M7REY4</accession>
<dbReference type="GO" id="GO:0005739">
    <property type="term" value="C:mitochondrion"/>
    <property type="evidence" value="ECO:0000318"/>
    <property type="project" value="GO_Central"/>
</dbReference>
<dbReference type="GO" id="GO:0031966">
    <property type="term" value="C:mitochondrial membrane"/>
    <property type="evidence" value="ECO:0007669"/>
    <property type="project" value="UniProtKB-SubCell"/>
</dbReference>
<reference evidence="9" key="1">
    <citation type="submission" date="2015-02" db="EMBL/GenBank/DDBJ databases">
        <title>Genome sequencing for Strongylocentrotus purpuratus.</title>
        <authorList>
            <person name="Murali S."/>
            <person name="Liu Y."/>
            <person name="Vee V."/>
            <person name="English A."/>
            <person name="Wang M."/>
            <person name="Skinner E."/>
            <person name="Han Y."/>
            <person name="Muzny D.M."/>
            <person name="Worley K.C."/>
            <person name="Gibbs R.A."/>
        </authorList>
    </citation>
    <scope>NUCLEOTIDE SEQUENCE</scope>
</reference>
<evidence type="ECO:0000259" key="7">
    <source>
        <dbReference type="PROSITE" id="PS51503"/>
    </source>
</evidence>
<protein>
    <recommendedName>
        <fullName evidence="7">HIG1 domain-containing protein</fullName>
    </recommendedName>
</protein>
<dbReference type="InterPro" id="IPR050355">
    <property type="entry name" value="RCF1"/>
</dbReference>
<dbReference type="OrthoDB" id="10003563at2759"/>
<evidence type="ECO:0000256" key="2">
    <source>
        <dbReference type="ARBA" id="ARBA00022692"/>
    </source>
</evidence>
<dbReference type="EnsemblMetazoa" id="XM_781360">
    <property type="protein sequence ID" value="XP_786453"/>
    <property type="gene ID" value="LOC581354"/>
</dbReference>
<evidence type="ECO:0000256" key="4">
    <source>
        <dbReference type="ARBA" id="ARBA00023128"/>
    </source>
</evidence>
<dbReference type="OMA" id="MCKELWA"/>
<proteinExistence type="predicted"/>
<dbReference type="KEGG" id="spu:581354"/>
<evidence type="ECO:0000256" key="5">
    <source>
        <dbReference type="ARBA" id="ARBA00023136"/>
    </source>
</evidence>
<dbReference type="Pfam" id="PF04588">
    <property type="entry name" value="HIG_1_N"/>
    <property type="match status" value="1"/>
</dbReference>
<keyword evidence="3 6" id="KW-1133">Transmembrane helix</keyword>
<evidence type="ECO:0000313" key="9">
    <source>
        <dbReference type="Proteomes" id="UP000007110"/>
    </source>
</evidence>
<dbReference type="PANTHER" id="PTHR12297:SF3">
    <property type="entry name" value="HIG1 DOMAIN FAMILY MEMBER 1A"/>
    <property type="match status" value="1"/>
</dbReference>
<keyword evidence="2 6" id="KW-0812">Transmembrane</keyword>
<dbReference type="InterPro" id="IPR007667">
    <property type="entry name" value="Hypoxia_induced_domain"/>
</dbReference>
<evidence type="ECO:0000256" key="1">
    <source>
        <dbReference type="ARBA" id="ARBA00004325"/>
    </source>
</evidence>
<dbReference type="GO" id="GO:0097250">
    <property type="term" value="P:mitochondrial respirasome assembly"/>
    <property type="evidence" value="ECO:0000318"/>
    <property type="project" value="GO_Central"/>
</dbReference>
<sequence>MSRPVIEYETESATDKLKRKALADPYVPVGILGFVGALAWGAYSYKSRGNTSTSIFLMRLRVVAQTCVVGAMAVGAGVTMWKRSSPDKET</sequence>
<keyword evidence="4" id="KW-0496">Mitochondrion</keyword>
<evidence type="ECO:0000256" key="3">
    <source>
        <dbReference type="ARBA" id="ARBA00022989"/>
    </source>
</evidence>
<dbReference type="PANTHER" id="PTHR12297">
    <property type="entry name" value="HYPOXIA-INDUCBILE GENE 1 HIG1 -RELATED"/>
    <property type="match status" value="1"/>
</dbReference>
<dbReference type="GeneID" id="581354"/>
<comment type="subcellular location">
    <subcellularLocation>
        <location evidence="1">Mitochondrion membrane</location>
    </subcellularLocation>
</comment>
<reference evidence="8" key="2">
    <citation type="submission" date="2021-01" db="UniProtKB">
        <authorList>
            <consortium name="EnsemblMetazoa"/>
        </authorList>
    </citation>
    <scope>IDENTIFICATION</scope>
</reference>
<dbReference type="InParanoid" id="A0A7M7REY4"/>
<dbReference type="PROSITE" id="PS51503">
    <property type="entry name" value="HIG1"/>
    <property type="match status" value="1"/>
</dbReference>
<keyword evidence="9" id="KW-1185">Reference proteome</keyword>
<dbReference type="Proteomes" id="UP000007110">
    <property type="component" value="Unassembled WGS sequence"/>
</dbReference>
<feature type="transmembrane region" description="Helical" evidence="6">
    <location>
        <begin position="21"/>
        <end position="42"/>
    </location>
</feature>
<feature type="transmembrane region" description="Helical" evidence="6">
    <location>
        <begin position="62"/>
        <end position="81"/>
    </location>
</feature>
<feature type="domain" description="HIG1" evidence="7">
    <location>
        <begin position="1"/>
        <end position="90"/>
    </location>
</feature>
<organism evidence="8 9">
    <name type="scientific">Strongylocentrotus purpuratus</name>
    <name type="common">Purple sea urchin</name>
    <dbReference type="NCBI Taxonomy" id="7668"/>
    <lineage>
        <taxon>Eukaryota</taxon>
        <taxon>Metazoa</taxon>
        <taxon>Echinodermata</taxon>
        <taxon>Eleutherozoa</taxon>
        <taxon>Echinozoa</taxon>
        <taxon>Echinoidea</taxon>
        <taxon>Euechinoidea</taxon>
        <taxon>Echinacea</taxon>
        <taxon>Camarodonta</taxon>
        <taxon>Echinidea</taxon>
        <taxon>Strongylocentrotidae</taxon>
        <taxon>Strongylocentrotus</taxon>
    </lineage>
</organism>
<name>A0A7M7REY4_STRPU</name>
<evidence type="ECO:0000256" key="6">
    <source>
        <dbReference type="SAM" id="Phobius"/>
    </source>
</evidence>
<dbReference type="AlphaFoldDB" id="A0A7M7REY4"/>
<dbReference type="FunCoup" id="A0A7M7REY4">
    <property type="interactions" value="598"/>
</dbReference>
<dbReference type="RefSeq" id="XP_786453.1">
    <property type="nucleotide sequence ID" value="XM_781360.5"/>
</dbReference>
<dbReference type="Gene3D" id="6.10.140.1320">
    <property type="match status" value="1"/>
</dbReference>